<evidence type="ECO:0008006" key="3">
    <source>
        <dbReference type="Google" id="ProtNLM"/>
    </source>
</evidence>
<proteinExistence type="predicted"/>
<dbReference type="AlphaFoldDB" id="A0AAW0GKG6"/>
<comment type="caution">
    <text evidence="1">The sequence shown here is derived from an EMBL/GenBank/DDBJ whole genome shotgun (WGS) entry which is preliminary data.</text>
</comment>
<evidence type="ECO:0000313" key="1">
    <source>
        <dbReference type="EMBL" id="KAK7691639.1"/>
    </source>
</evidence>
<organism evidence="1 2">
    <name type="scientific">Cerrena zonata</name>
    <dbReference type="NCBI Taxonomy" id="2478898"/>
    <lineage>
        <taxon>Eukaryota</taxon>
        <taxon>Fungi</taxon>
        <taxon>Dikarya</taxon>
        <taxon>Basidiomycota</taxon>
        <taxon>Agaricomycotina</taxon>
        <taxon>Agaricomycetes</taxon>
        <taxon>Polyporales</taxon>
        <taxon>Cerrenaceae</taxon>
        <taxon>Cerrena</taxon>
    </lineage>
</organism>
<accession>A0AAW0GKG6</accession>
<dbReference type="SUPFAM" id="SSF52540">
    <property type="entry name" value="P-loop containing nucleoside triphosphate hydrolases"/>
    <property type="match status" value="1"/>
</dbReference>
<reference evidence="1 2" key="1">
    <citation type="submission" date="2022-09" db="EMBL/GenBank/DDBJ databases">
        <authorList>
            <person name="Palmer J.M."/>
        </authorList>
    </citation>
    <scope>NUCLEOTIDE SEQUENCE [LARGE SCALE GENOMIC DNA]</scope>
    <source>
        <strain evidence="1 2">DSM 7382</strain>
    </source>
</reference>
<dbReference type="EMBL" id="JASBNA010000005">
    <property type="protein sequence ID" value="KAK7691639.1"/>
    <property type="molecule type" value="Genomic_DNA"/>
</dbReference>
<protein>
    <recommendedName>
        <fullName evidence="3">DEAD/DEAH box helicase domain-containing protein</fullName>
    </recommendedName>
</protein>
<evidence type="ECO:0000313" key="2">
    <source>
        <dbReference type="Proteomes" id="UP001385951"/>
    </source>
</evidence>
<sequence length="106" mass="11588">MGKTVVLLPPLLYAQSIGQKGIALVVAPSKFLTEQQAATFCRAGVYAQEINEDSLRTAHTVDSRNLSKEIVEHHGVRSIVVTPWMLLAFALSVMSINPQSVNSQIR</sequence>
<keyword evidence="2" id="KW-1185">Reference proteome</keyword>
<dbReference type="Gene3D" id="3.40.50.300">
    <property type="entry name" value="P-loop containing nucleotide triphosphate hydrolases"/>
    <property type="match status" value="1"/>
</dbReference>
<name>A0AAW0GKG6_9APHY</name>
<gene>
    <name evidence="1" type="ORF">QCA50_005038</name>
</gene>
<dbReference type="Proteomes" id="UP001385951">
    <property type="component" value="Unassembled WGS sequence"/>
</dbReference>
<dbReference type="InterPro" id="IPR027417">
    <property type="entry name" value="P-loop_NTPase"/>
</dbReference>